<evidence type="ECO:0000259" key="8">
    <source>
        <dbReference type="Pfam" id="PF02687"/>
    </source>
</evidence>
<keyword evidence="4 7" id="KW-1133">Transmembrane helix</keyword>
<gene>
    <name evidence="10" type="ORF">A9Q93_07010</name>
</gene>
<evidence type="ECO:0000313" key="10">
    <source>
        <dbReference type="EMBL" id="OUS15061.1"/>
    </source>
</evidence>
<evidence type="ECO:0000256" key="6">
    <source>
        <dbReference type="ARBA" id="ARBA00038076"/>
    </source>
</evidence>
<name>A0A1Z8AXK4_9FLAO</name>
<comment type="similarity">
    <text evidence="6">Belongs to the ABC-4 integral membrane protein family.</text>
</comment>
<comment type="subcellular location">
    <subcellularLocation>
        <location evidence="1">Cell membrane</location>
        <topology evidence="1">Multi-pass membrane protein</topology>
    </subcellularLocation>
</comment>
<dbReference type="RefSeq" id="WP_303686696.1">
    <property type="nucleotide sequence ID" value="NZ_CAJXYO010000068.1"/>
</dbReference>
<sequence length="415" mass="46209">MFNIERWQEIFDTINKNKLRTFLTSLSVASGILILVILLGFSSGIENGVRTQFEQDATNRISVSTRVTTKGYKGLNPGRRLQMTNKDYENLNEKYKEQIEYKTSLYRSWGGQVNYKEKQGSYRIEGVFADQQWIENATLSQGRYISQSDIEESRKVGVIGYQMKEDLFPNTNPIGKTILLNNNINFIVVGVYTDPGGSREESRLFIPITTAQKVFNAGENIDRIAYTVKMSDNFDEAVALSAAMSESIDQDLRTKFSVAPDDRVAIRVDDTLEEAQKIYGLIDTIRAVFWFIGIGTIIAGVVGVGNIMLIVVKERTKEIGIRKALGALPSEIIWMVLQESIFITAIAGFVGLFIGVGILELVGPSIEMDFIKNPTVDFTTSITTVIILVVSGALAGFIPARRAANIKPIEALRDE</sequence>
<dbReference type="GO" id="GO:0022857">
    <property type="term" value="F:transmembrane transporter activity"/>
    <property type="evidence" value="ECO:0007669"/>
    <property type="project" value="TreeGrafter"/>
</dbReference>
<evidence type="ECO:0000313" key="11">
    <source>
        <dbReference type="Proteomes" id="UP000196102"/>
    </source>
</evidence>
<evidence type="ECO:0000259" key="9">
    <source>
        <dbReference type="Pfam" id="PF12704"/>
    </source>
</evidence>
<evidence type="ECO:0000256" key="2">
    <source>
        <dbReference type="ARBA" id="ARBA00022475"/>
    </source>
</evidence>
<feature type="transmembrane region" description="Helical" evidence="7">
    <location>
        <begin position="21"/>
        <end position="41"/>
    </location>
</feature>
<accession>A0A1Z8AXK4</accession>
<dbReference type="InterPro" id="IPR003838">
    <property type="entry name" value="ABC3_permease_C"/>
</dbReference>
<dbReference type="Pfam" id="PF12704">
    <property type="entry name" value="MacB_PCD"/>
    <property type="match status" value="1"/>
</dbReference>
<organism evidence="10 11">
    <name type="scientific">Nonlabens dokdonensis</name>
    <dbReference type="NCBI Taxonomy" id="328515"/>
    <lineage>
        <taxon>Bacteria</taxon>
        <taxon>Pseudomonadati</taxon>
        <taxon>Bacteroidota</taxon>
        <taxon>Flavobacteriia</taxon>
        <taxon>Flavobacteriales</taxon>
        <taxon>Flavobacteriaceae</taxon>
        <taxon>Nonlabens</taxon>
    </lineage>
</organism>
<evidence type="ECO:0000256" key="3">
    <source>
        <dbReference type="ARBA" id="ARBA00022692"/>
    </source>
</evidence>
<feature type="transmembrane region" description="Helical" evidence="7">
    <location>
        <begin position="287"/>
        <end position="312"/>
    </location>
</feature>
<evidence type="ECO:0000256" key="4">
    <source>
        <dbReference type="ARBA" id="ARBA00022989"/>
    </source>
</evidence>
<keyword evidence="2" id="KW-1003">Cell membrane</keyword>
<protein>
    <submittedName>
        <fullName evidence="10">ABC transporter ATP-binding protein</fullName>
    </submittedName>
</protein>
<feature type="transmembrane region" description="Helical" evidence="7">
    <location>
        <begin position="332"/>
        <end position="358"/>
    </location>
</feature>
<dbReference type="InterPro" id="IPR025857">
    <property type="entry name" value="MacB_PCD"/>
</dbReference>
<keyword evidence="5 7" id="KW-0472">Membrane</keyword>
<dbReference type="PANTHER" id="PTHR30572:SF4">
    <property type="entry name" value="ABC TRANSPORTER PERMEASE YTRF"/>
    <property type="match status" value="1"/>
</dbReference>
<evidence type="ECO:0000256" key="7">
    <source>
        <dbReference type="SAM" id="Phobius"/>
    </source>
</evidence>
<dbReference type="PANTHER" id="PTHR30572">
    <property type="entry name" value="MEMBRANE COMPONENT OF TRANSPORTER-RELATED"/>
    <property type="match status" value="1"/>
</dbReference>
<dbReference type="GO" id="GO:0005524">
    <property type="term" value="F:ATP binding"/>
    <property type="evidence" value="ECO:0007669"/>
    <property type="project" value="UniProtKB-KW"/>
</dbReference>
<feature type="domain" description="MacB-like periplasmic core" evidence="9">
    <location>
        <begin position="21"/>
        <end position="238"/>
    </location>
</feature>
<reference evidence="11" key="1">
    <citation type="journal article" date="2017" name="Proc. Natl. Acad. Sci. U.S.A.">
        <title>Simulation of Deepwater Horizon oil plume reveals substrate specialization within a complex community of hydrocarbon-degraders.</title>
        <authorList>
            <person name="Hu P."/>
            <person name="Dubinsky E.A."/>
            <person name="Probst A.J."/>
            <person name="Wang J."/>
            <person name="Sieber C.M.K."/>
            <person name="Tom L.M."/>
            <person name="Gardinali P."/>
            <person name="Banfield J.F."/>
            <person name="Atlas R.M."/>
            <person name="Andersen G.L."/>
        </authorList>
    </citation>
    <scope>NUCLEOTIDE SEQUENCE [LARGE SCALE GENOMIC DNA]</scope>
</reference>
<feature type="transmembrane region" description="Helical" evidence="7">
    <location>
        <begin position="378"/>
        <end position="398"/>
    </location>
</feature>
<keyword evidence="10" id="KW-0547">Nucleotide-binding</keyword>
<dbReference type="Proteomes" id="UP000196102">
    <property type="component" value="Unassembled WGS sequence"/>
</dbReference>
<dbReference type="GO" id="GO:0005886">
    <property type="term" value="C:plasma membrane"/>
    <property type="evidence" value="ECO:0007669"/>
    <property type="project" value="UniProtKB-SubCell"/>
</dbReference>
<dbReference type="Pfam" id="PF02687">
    <property type="entry name" value="FtsX"/>
    <property type="match status" value="1"/>
</dbReference>
<comment type="caution">
    <text evidence="10">The sequence shown here is derived from an EMBL/GenBank/DDBJ whole genome shotgun (WGS) entry which is preliminary data.</text>
</comment>
<dbReference type="AlphaFoldDB" id="A0A1Z8AXK4"/>
<proteinExistence type="inferred from homology"/>
<feature type="domain" description="ABC3 transporter permease C-terminal" evidence="8">
    <location>
        <begin position="291"/>
        <end position="408"/>
    </location>
</feature>
<evidence type="ECO:0000256" key="5">
    <source>
        <dbReference type="ARBA" id="ARBA00023136"/>
    </source>
</evidence>
<keyword evidence="10" id="KW-0067">ATP-binding</keyword>
<dbReference type="InterPro" id="IPR050250">
    <property type="entry name" value="Macrolide_Exporter_MacB"/>
</dbReference>
<dbReference type="EMBL" id="MAAX01000109">
    <property type="protein sequence ID" value="OUS15061.1"/>
    <property type="molecule type" value="Genomic_DNA"/>
</dbReference>
<keyword evidence="3 7" id="KW-0812">Transmembrane</keyword>
<evidence type="ECO:0000256" key="1">
    <source>
        <dbReference type="ARBA" id="ARBA00004651"/>
    </source>
</evidence>